<reference evidence="6 7" key="1">
    <citation type="submission" date="2019-02" db="EMBL/GenBank/DDBJ databases">
        <title>Emended description of the genus Rhodopseudomonas and description of Rhodopseudomonas albus sp. nov., a non-phototrophic, heavy-metal-tolerant bacterium isolated from garden soil.</title>
        <authorList>
            <person name="Bao Z."/>
            <person name="Cao W.W."/>
            <person name="Sato Y."/>
            <person name="Nishizawa T."/>
            <person name="Zhao J."/>
            <person name="Guo Y."/>
            <person name="Ohta H."/>
        </authorList>
    </citation>
    <scope>NUCLEOTIDE SEQUENCE [LARGE SCALE GENOMIC DNA]</scope>
    <source>
        <strain evidence="6 7">SK50-23</strain>
    </source>
</reference>
<keyword evidence="1" id="KW-0813">Transport</keyword>
<organism evidence="6 7">
    <name type="scientific">Tardiphaga alba</name>
    <dbReference type="NCBI Taxonomy" id="340268"/>
    <lineage>
        <taxon>Bacteria</taxon>
        <taxon>Pseudomonadati</taxon>
        <taxon>Pseudomonadota</taxon>
        <taxon>Alphaproteobacteria</taxon>
        <taxon>Hyphomicrobiales</taxon>
        <taxon>Nitrobacteraceae</taxon>
        <taxon>Tardiphaga</taxon>
    </lineage>
</organism>
<name>A0ABX8A6G1_9BRAD</name>
<dbReference type="PANTHER" id="PTHR45772:SF2">
    <property type="entry name" value="ABC TRANSPORTER ATP-BINDING PROTEIN"/>
    <property type="match status" value="1"/>
</dbReference>
<dbReference type="Gene3D" id="3.40.50.300">
    <property type="entry name" value="P-loop containing nucleotide triphosphate hydrolases"/>
    <property type="match status" value="1"/>
</dbReference>
<proteinExistence type="predicted"/>
<dbReference type="SUPFAM" id="SSF52540">
    <property type="entry name" value="P-loop containing nucleoside triphosphate hydrolases"/>
    <property type="match status" value="1"/>
</dbReference>
<dbReference type="EMBL" id="CP036498">
    <property type="protein sequence ID" value="QUS38901.1"/>
    <property type="molecule type" value="Genomic_DNA"/>
</dbReference>
<dbReference type="CDD" id="cd03219">
    <property type="entry name" value="ABC_Mj1267_LivG_branched"/>
    <property type="match status" value="1"/>
</dbReference>
<dbReference type="PANTHER" id="PTHR45772">
    <property type="entry name" value="CONSERVED COMPONENT OF ABC TRANSPORTER FOR NATURAL AMINO ACIDS-RELATED"/>
    <property type="match status" value="1"/>
</dbReference>
<gene>
    <name evidence="6" type="ORF">RPMA_08740</name>
</gene>
<dbReference type="Pfam" id="PF00005">
    <property type="entry name" value="ABC_tran"/>
    <property type="match status" value="1"/>
</dbReference>
<dbReference type="InterPro" id="IPR051120">
    <property type="entry name" value="ABC_AA/LPS_Transport"/>
</dbReference>
<evidence type="ECO:0000259" key="5">
    <source>
        <dbReference type="PROSITE" id="PS50893"/>
    </source>
</evidence>
<dbReference type="SMART" id="SM00382">
    <property type="entry name" value="AAA"/>
    <property type="match status" value="1"/>
</dbReference>
<keyword evidence="2" id="KW-0547">Nucleotide-binding</keyword>
<dbReference type="InterPro" id="IPR027417">
    <property type="entry name" value="P-loop_NTPase"/>
</dbReference>
<evidence type="ECO:0000256" key="4">
    <source>
        <dbReference type="ARBA" id="ARBA00024722"/>
    </source>
</evidence>
<evidence type="ECO:0000256" key="2">
    <source>
        <dbReference type="ARBA" id="ARBA00022741"/>
    </source>
</evidence>
<evidence type="ECO:0000256" key="1">
    <source>
        <dbReference type="ARBA" id="ARBA00022448"/>
    </source>
</evidence>
<dbReference type="InterPro" id="IPR032823">
    <property type="entry name" value="BCA_ABC_TP_C"/>
</dbReference>
<dbReference type="InterPro" id="IPR003593">
    <property type="entry name" value="AAA+_ATPase"/>
</dbReference>
<protein>
    <submittedName>
        <fullName evidence="6">ABC transporter ATP-binding protein</fullName>
    </submittedName>
</protein>
<keyword evidence="3 6" id="KW-0067">ATP-binding</keyword>
<dbReference type="GO" id="GO:0005524">
    <property type="term" value="F:ATP binding"/>
    <property type="evidence" value="ECO:0007669"/>
    <property type="project" value="UniProtKB-KW"/>
</dbReference>
<evidence type="ECO:0000313" key="7">
    <source>
        <dbReference type="Proteomes" id="UP000682843"/>
    </source>
</evidence>
<dbReference type="PROSITE" id="PS50893">
    <property type="entry name" value="ABC_TRANSPORTER_2"/>
    <property type="match status" value="1"/>
</dbReference>
<evidence type="ECO:0000313" key="6">
    <source>
        <dbReference type="EMBL" id="QUS38901.1"/>
    </source>
</evidence>
<accession>A0ABX8A6G1</accession>
<sequence>MSNALLQLQNLTKNYGALRVTDDVTISVEPGELHAIIGPNGAGKTTLIHQISGHARPDSGRIIFNGEDMVPLPMATRAQRGLVRSFQITSILPRFSALENVALAAQARDGSSFRFLGNAAGERALNDTAMALLTRFGLGARARVPAGQMSHGEKRQLEIAIALAAKPKLLLLDEPLAGTSHDESQRLINILQELRKELPIILIEHDMDAVFALADRVSVLVYGRIIACGTPQDIRDNAEVRAAYLGEEAA</sequence>
<feature type="domain" description="ABC transporter" evidence="5">
    <location>
        <begin position="6"/>
        <end position="247"/>
    </location>
</feature>
<comment type="function">
    <text evidence="4">Involved in beta-(1--&gt;2)glucan export. Transmembrane domains (TMD) form a pore in the inner membrane and the ATP-binding domain (NBD) is responsible for energy generation.</text>
</comment>
<dbReference type="Pfam" id="PF12399">
    <property type="entry name" value="BCA_ABC_TP_C"/>
    <property type="match status" value="1"/>
</dbReference>
<evidence type="ECO:0000256" key="3">
    <source>
        <dbReference type="ARBA" id="ARBA00022840"/>
    </source>
</evidence>
<dbReference type="InterPro" id="IPR003439">
    <property type="entry name" value="ABC_transporter-like_ATP-bd"/>
</dbReference>
<keyword evidence="7" id="KW-1185">Reference proteome</keyword>
<dbReference type="RefSeq" id="WP_211912441.1">
    <property type="nucleotide sequence ID" value="NZ_CP036498.1"/>
</dbReference>
<dbReference type="Proteomes" id="UP000682843">
    <property type="component" value="Chromosome"/>
</dbReference>